<dbReference type="AlphaFoldDB" id="A0A6L2KJR1"/>
<comment type="caution">
    <text evidence="2">The sequence shown here is derived from an EMBL/GenBank/DDBJ whole genome shotgun (WGS) entry which is preliminary data.</text>
</comment>
<protein>
    <submittedName>
        <fullName evidence="2">Uncharacterized protein</fullName>
    </submittedName>
</protein>
<evidence type="ECO:0000313" key="2">
    <source>
        <dbReference type="EMBL" id="GEU49733.1"/>
    </source>
</evidence>
<sequence>MLPPVGLQFLIIAHSVLLLTEDYREKRYLIVDAVAHEFLLLNDGMAKITAVAVWARLTSKHHYTNFCFVASIAYDWAKFLNSMS</sequence>
<feature type="signal peptide" evidence="1">
    <location>
        <begin position="1"/>
        <end position="18"/>
    </location>
</feature>
<name>A0A6L2KJR1_TANCI</name>
<feature type="chain" id="PRO_5026690785" evidence="1">
    <location>
        <begin position="19"/>
        <end position="84"/>
    </location>
</feature>
<keyword evidence="1" id="KW-0732">Signal</keyword>
<proteinExistence type="predicted"/>
<reference evidence="2" key="1">
    <citation type="journal article" date="2019" name="Sci. Rep.">
        <title>Draft genome of Tanacetum cinerariifolium, the natural source of mosquito coil.</title>
        <authorList>
            <person name="Yamashiro T."/>
            <person name="Shiraishi A."/>
            <person name="Satake H."/>
            <person name="Nakayama K."/>
        </authorList>
    </citation>
    <scope>NUCLEOTIDE SEQUENCE</scope>
</reference>
<accession>A0A6L2KJR1</accession>
<dbReference type="EMBL" id="BKCJ010002607">
    <property type="protein sequence ID" value="GEU49733.1"/>
    <property type="molecule type" value="Genomic_DNA"/>
</dbReference>
<organism evidence="2">
    <name type="scientific">Tanacetum cinerariifolium</name>
    <name type="common">Dalmatian daisy</name>
    <name type="synonym">Chrysanthemum cinerariifolium</name>
    <dbReference type="NCBI Taxonomy" id="118510"/>
    <lineage>
        <taxon>Eukaryota</taxon>
        <taxon>Viridiplantae</taxon>
        <taxon>Streptophyta</taxon>
        <taxon>Embryophyta</taxon>
        <taxon>Tracheophyta</taxon>
        <taxon>Spermatophyta</taxon>
        <taxon>Magnoliopsida</taxon>
        <taxon>eudicotyledons</taxon>
        <taxon>Gunneridae</taxon>
        <taxon>Pentapetalae</taxon>
        <taxon>asterids</taxon>
        <taxon>campanulids</taxon>
        <taxon>Asterales</taxon>
        <taxon>Asteraceae</taxon>
        <taxon>Asteroideae</taxon>
        <taxon>Anthemideae</taxon>
        <taxon>Anthemidinae</taxon>
        <taxon>Tanacetum</taxon>
    </lineage>
</organism>
<gene>
    <name evidence="2" type="ORF">Tci_021711</name>
</gene>
<evidence type="ECO:0000256" key="1">
    <source>
        <dbReference type="SAM" id="SignalP"/>
    </source>
</evidence>